<dbReference type="GO" id="GO:0008360">
    <property type="term" value="P:regulation of cell shape"/>
    <property type="evidence" value="ECO:0007669"/>
    <property type="project" value="UniProtKB-UniRule"/>
</dbReference>
<dbReference type="Pfam" id="PF03734">
    <property type="entry name" value="YkuD"/>
    <property type="match status" value="1"/>
</dbReference>
<gene>
    <name evidence="14" type="ORF">SAMN05216565_102411</name>
</gene>
<dbReference type="InterPro" id="IPR050979">
    <property type="entry name" value="LD-transpeptidase"/>
</dbReference>
<comment type="pathway">
    <text evidence="1 9">Cell wall biogenesis; peptidoglycan biosynthesis.</text>
</comment>
<dbReference type="AlphaFoldDB" id="A0A1H0RVZ9"/>
<evidence type="ECO:0000256" key="10">
    <source>
        <dbReference type="SAM" id="MobiDB-lite"/>
    </source>
</evidence>
<evidence type="ECO:0000256" key="6">
    <source>
        <dbReference type="ARBA" id="ARBA00022984"/>
    </source>
</evidence>
<evidence type="ECO:0000256" key="1">
    <source>
        <dbReference type="ARBA" id="ARBA00004752"/>
    </source>
</evidence>
<evidence type="ECO:0000256" key="7">
    <source>
        <dbReference type="ARBA" id="ARBA00023316"/>
    </source>
</evidence>
<feature type="region of interest" description="Disordered" evidence="10">
    <location>
        <begin position="111"/>
        <end position="132"/>
    </location>
</feature>
<feature type="active site" description="Nucleophile" evidence="9">
    <location>
        <position position="435"/>
    </location>
</feature>
<evidence type="ECO:0000313" key="15">
    <source>
        <dbReference type="Proteomes" id="UP000199159"/>
    </source>
</evidence>
<evidence type="ECO:0000256" key="2">
    <source>
        <dbReference type="ARBA" id="ARBA00005992"/>
    </source>
</evidence>
<keyword evidence="11" id="KW-1133">Transmembrane helix</keyword>
<evidence type="ECO:0000256" key="11">
    <source>
        <dbReference type="SAM" id="Phobius"/>
    </source>
</evidence>
<dbReference type="SUPFAM" id="SSF141523">
    <property type="entry name" value="L,D-transpeptidase catalytic domain-like"/>
    <property type="match status" value="1"/>
</dbReference>
<dbReference type="Gene3D" id="3.10.350.10">
    <property type="entry name" value="LysM domain"/>
    <property type="match status" value="2"/>
</dbReference>
<dbReference type="FunFam" id="2.40.440.10:FF:000003">
    <property type="entry name" value="L,D-transpeptidase YciB"/>
    <property type="match status" value="1"/>
</dbReference>
<dbReference type="RefSeq" id="WP_090850882.1">
    <property type="nucleotide sequence ID" value="NZ_FNJU01000002.1"/>
</dbReference>
<sequence length="459" mass="51609">MKEELNQSRKTKFSRKRNKKSGFIFAGSFFCLLLILIVNKQTFSNDQQQFLALNSIKESKKETLLLDSIQVPKEQEIVETDAVKETSMQEGKSLNHEGNVITEVPQEVLETTNESSNPKLTPITMPSPDNKHVEIPNEIIPVDIKPANKVMAPKQLIIEHIVSKSQTAFGISKLYYLTNEAQTILTFNGITNPSNGLKEGMKIKIPNPDIIAHITVKKGDTLFSISNTQYSKSNYLAFLMEFNGIHQPEVDFKIGNNLYIPTDKQVITHQIKPKQTIYSIMNQYYDLPSIQSKIASFNRFSNVNKDIKVNMVIKIPNLFKANLKNPPAPKEVDKNLYIEINRAKNELSLFNKGKVIYKTKVATGQNWSTPKGTFTVSIKFVNPYYTPRKIAGGDPSNPLGTRWLGLSIPGTEGRTYGIHGTNKPSSIGGFASIGCIRMLNEEIEWLYDKIPIGTKVIIL</sequence>
<dbReference type="GO" id="GO:0016740">
    <property type="term" value="F:transferase activity"/>
    <property type="evidence" value="ECO:0007669"/>
    <property type="project" value="UniProtKB-KW"/>
</dbReference>
<keyword evidence="15" id="KW-1185">Reference proteome</keyword>
<evidence type="ECO:0000256" key="3">
    <source>
        <dbReference type="ARBA" id="ARBA00022679"/>
    </source>
</evidence>
<evidence type="ECO:0000259" key="13">
    <source>
        <dbReference type="PROSITE" id="PS52029"/>
    </source>
</evidence>
<dbReference type="PROSITE" id="PS52029">
    <property type="entry name" value="LD_TPASE"/>
    <property type="match status" value="1"/>
</dbReference>
<evidence type="ECO:0000256" key="4">
    <source>
        <dbReference type="ARBA" id="ARBA00022801"/>
    </source>
</evidence>
<keyword evidence="11" id="KW-0472">Membrane</keyword>
<keyword evidence="4" id="KW-0378">Hydrolase</keyword>
<dbReference type="UniPathway" id="UPA00219"/>
<comment type="similarity">
    <text evidence="2">Belongs to the YkuD family.</text>
</comment>
<dbReference type="EMBL" id="FNJU01000002">
    <property type="protein sequence ID" value="SDP33654.1"/>
    <property type="molecule type" value="Genomic_DNA"/>
</dbReference>
<dbReference type="GO" id="GO:0018104">
    <property type="term" value="P:peptidoglycan-protein cross-linking"/>
    <property type="evidence" value="ECO:0007669"/>
    <property type="project" value="TreeGrafter"/>
</dbReference>
<feature type="domain" description="LysM" evidence="12">
    <location>
        <begin position="267"/>
        <end position="315"/>
    </location>
</feature>
<dbReference type="GO" id="GO:0005576">
    <property type="term" value="C:extracellular region"/>
    <property type="evidence" value="ECO:0007669"/>
    <property type="project" value="TreeGrafter"/>
</dbReference>
<dbReference type="Gene3D" id="2.40.440.10">
    <property type="entry name" value="L,D-transpeptidase catalytic domain-like"/>
    <property type="match status" value="1"/>
</dbReference>
<dbReference type="CDD" id="cd16913">
    <property type="entry name" value="YkuD_like"/>
    <property type="match status" value="1"/>
</dbReference>
<dbReference type="InterPro" id="IPR038063">
    <property type="entry name" value="Transpep_catalytic_dom"/>
</dbReference>
<evidence type="ECO:0000259" key="12">
    <source>
        <dbReference type="PROSITE" id="PS51782"/>
    </source>
</evidence>
<dbReference type="STRING" id="930152.SAMN05216565_102411"/>
<dbReference type="GO" id="GO:0071972">
    <property type="term" value="F:peptidoglycan L,D-transpeptidase activity"/>
    <property type="evidence" value="ECO:0007669"/>
    <property type="project" value="TreeGrafter"/>
</dbReference>
<keyword evidence="11" id="KW-0812">Transmembrane</keyword>
<keyword evidence="6 9" id="KW-0573">Peptidoglycan synthesis</keyword>
<dbReference type="GO" id="GO:0071555">
    <property type="term" value="P:cell wall organization"/>
    <property type="evidence" value="ECO:0007669"/>
    <property type="project" value="UniProtKB-UniRule"/>
</dbReference>
<dbReference type="PANTHER" id="PTHR30582:SF4">
    <property type="entry name" value="L,D-TRANSPEPTIDASE YQJB-RELATED"/>
    <property type="match status" value="1"/>
</dbReference>
<dbReference type="SMART" id="SM00257">
    <property type="entry name" value="LysM"/>
    <property type="match status" value="3"/>
</dbReference>
<dbReference type="PANTHER" id="PTHR30582">
    <property type="entry name" value="L,D-TRANSPEPTIDASE"/>
    <property type="match status" value="1"/>
</dbReference>
<dbReference type="Proteomes" id="UP000199159">
    <property type="component" value="Unassembled WGS sequence"/>
</dbReference>
<dbReference type="Pfam" id="PF01476">
    <property type="entry name" value="LysM"/>
    <property type="match status" value="3"/>
</dbReference>
<evidence type="ECO:0000256" key="9">
    <source>
        <dbReference type="PROSITE-ProRule" id="PRU01373"/>
    </source>
</evidence>
<proteinExistence type="inferred from homology"/>
<dbReference type="InterPro" id="IPR005490">
    <property type="entry name" value="LD_TPept_cat_dom"/>
</dbReference>
<feature type="domain" description="LysM" evidence="12">
    <location>
        <begin position="158"/>
        <end position="205"/>
    </location>
</feature>
<dbReference type="OrthoDB" id="9787225at2"/>
<dbReference type="InterPro" id="IPR036779">
    <property type="entry name" value="LysM_dom_sf"/>
</dbReference>
<accession>A0A1H0RVZ9</accession>
<dbReference type="InterPro" id="IPR018392">
    <property type="entry name" value="LysM"/>
</dbReference>
<dbReference type="PROSITE" id="PS51782">
    <property type="entry name" value="LYSM"/>
    <property type="match status" value="2"/>
</dbReference>
<feature type="domain" description="L,D-TPase catalytic" evidence="13">
    <location>
        <begin position="336"/>
        <end position="459"/>
    </location>
</feature>
<evidence type="ECO:0000313" key="14">
    <source>
        <dbReference type="EMBL" id="SDP33654.1"/>
    </source>
</evidence>
<reference evidence="15" key="1">
    <citation type="submission" date="2016-10" db="EMBL/GenBank/DDBJ databases">
        <authorList>
            <person name="Varghese N."/>
            <person name="Submissions S."/>
        </authorList>
    </citation>
    <scope>NUCLEOTIDE SEQUENCE [LARGE SCALE GENOMIC DNA]</scope>
    <source>
        <strain evidence="15">IBRC-M10078</strain>
    </source>
</reference>
<keyword evidence="7 9" id="KW-0961">Cell wall biogenesis/degradation</keyword>
<protein>
    <submittedName>
        <fullName evidence="14">LysM domain-containing protein</fullName>
    </submittedName>
</protein>
<organism evidence="14 15">
    <name type="scientific">Litchfieldia salsa</name>
    <dbReference type="NCBI Taxonomy" id="930152"/>
    <lineage>
        <taxon>Bacteria</taxon>
        <taxon>Bacillati</taxon>
        <taxon>Bacillota</taxon>
        <taxon>Bacilli</taxon>
        <taxon>Bacillales</taxon>
        <taxon>Bacillaceae</taxon>
        <taxon>Litchfieldia</taxon>
    </lineage>
</organism>
<evidence type="ECO:0000256" key="8">
    <source>
        <dbReference type="ARBA" id="ARBA00060592"/>
    </source>
</evidence>
<comment type="pathway">
    <text evidence="8">Glycan biosynthesis.</text>
</comment>
<feature type="transmembrane region" description="Helical" evidence="11">
    <location>
        <begin position="21"/>
        <end position="38"/>
    </location>
</feature>
<keyword evidence="3" id="KW-0808">Transferase</keyword>
<keyword evidence="5 9" id="KW-0133">Cell shape</keyword>
<feature type="active site" description="Proton donor/acceptor" evidence="9">
    <location>
        <position position="419"/>
    </location>
</feature>
<evidence type="ECO:0000256" key="5">
    <source>
        <dbReference type="ARBA" id="ARBA00022960"/>
    </source>
</evidence>
<name>A0A1H0RVZ9_9BACI</name>